<organism evidence="1 2">
    <name type="scientific">Hymenoscyphus albidus</name>
    <dbReference type="NCBI Taxonomy" id="595503"/>
    <lineage>
        <taxon>Eukaryota</taxon>
        <taxon>Fungi</taxon>
        <taxon>Dikarya</taxon>
        <taxon>Ascomycota</taxon>
        <taxon>Pezizomycotina</taxon>
        <taxon>Leotiomycetes</taxon>
        <taxon>Helotiales</taxon>
        <taxon>Helotiaceae</taxon>
        <taxon>Hymenoscyphus</taxon>
    </lineage>
</organism>
<evidence type="ECO:0000313" key="1">
    <source>
        <dbReference type="EMBL" id="CAG8983001.1"/>
    </source>
</evidence>
<keyword evidence="2" id="KW-1185">Reference proteome</keyword>
<protein>
    <submittedName>
        <fullName evidence="1">Uncharacterized protein</fullName>
    </submittedName>
</protein>
<accession>A0A9N9M4M5</accession>
<name>A0A9N9M4M5_9HELO</name>
<gene>
    <name evidence="1" type="ORF">HYALB_00003580</name>
</gene>
<comment type="caution">
    <text evidence="1">The sequence shown here is derived from an EMBL/GenBank/DDBJ whole genome shotgun (WGS) entry which is preliminary data.</text>
</comment>
<dbReference type="OrthoDB" id="4682787at2759"/>
<evidence type="ECO:0000313" key="2">
    <source>
        <dbReference type="Proteomes" id="UP000701801"/>
    </source>
</evidence>
<sequence length="67" mass="7445">MVNLTQFYHLSASEQTALLDGPVLDLPFGLEPNFLDPPNHNGFTVDPEVLVEVGEDYEVEVKLCNLT</sequence>
<dbReference type="AlphaFoldDB" id="A0A9N9M4M5"/>
<dbReference type="EMBL" id="CAJVRM010000702">
    <property type="protein sequence ID" value="CAG8983001.1"/>
    <property type="molecule type" value="Genomic_DNA"/>
</dbReference>
<reference evidence="1" key="1">
    <citation type="submission" date="2021-07" db="EMBL/GenBank/DDBJ databases">
        <authorList>
            <person name="Durling M."/>
        </authorList>
    </citation>
    <scope>NUCLEOTIDE SEQUENCE</scope>
</reference>
<dbReference type="Proteomes" id="UP000701801">
    <property type="component" value="Unassembled WGS sequence"/>
</dbReference>
<proteinExistence type="predicted"/>